<gene>
    <name evidence="2" type="ORF">MUN87_08465</name>
</gene>
<name>A0ABY4GRP1_9BACI</name>
<evidence type="ECO:0000313" key="3">
    <source>
        <dbReference type="Proteomes" id="UP000831537"/>
    </source>
</evidence>
<keyword evidence="1" id="KW-0812">Transmembrane</keyword>
<keyword evidence="1" id="KW-1133">Transmembrane helix</keyword>
<accession>A0ABY4GRP1</accession>
<dbReference type="Proteomes" id="UP000831537">
    <property type="component" value="Chromosome"/>
</dbReference>
<organism evidence="2 3">
    <name type="scientific">Gracilibacillus salinarum</name>
    <dbReference type="NCBI Taxonomy" id="2932255"/>
    <lineage>
        <taxon>Bacteria</taxon>
        <taxon>Bacillati</taxon>
        <taxon>Bacillota</taxon>
        <taxon>Bacilli</taxon>
        <taxon>Bacillales</taxon>
        <taxon>Bacillaceae</taxon>
        <taxon>Gracilibacillus</taxon>
    </lineage>
</organism>
<dbReference type="RefSeq" id="WP_244747276.1">
    <property type="nucleotide sequence ID" value="NZ_CP095071.1"/>
</dbReference>
<evidence type="ECO:0000313" key="2">
    <source>
        <dbReference type="EMBL" id="UOQ86901.1"/>
    </source>
</evidence>
<protein>
    <submittedName>
        <fullName evidence="2">DUF3139 domain-containing protein</fullName>
    </submittedName>
</protein>
<dbReference type="EMBL" id="CP095071">
    <property type="protein sequence ID" value="UOQ86901.1"/>
    <property type="molecule type" value="Genomic_DNA"/>
</dbReference>
<reference evidence="2 3" key="1">
    <citation type="submission" date="2022-04" db="EMBL/GenBank/DDBJ databases">
        <title>Gracilibacillus sp. isolated from saltern.</title>
        <authorList>
            <person name="Won M."/>
            <person name="Lee C.-M."/>
            <person name="Woen H.-Y."/>
            <person name="Kwon S.-W."/>
        </authorList>
    </citation>
    <scope>NUCLEOTIDE SEQUENCE [LARGE SCALE GENOMIC DNA]</scope>
    <source>
        <strain evidence="2 3">SSPM10-3</strain>
    </source>
</reference>
<keyword evidence="3" id="KW-1185">Reference proteome</keyword>
<evidence type="ECO:0000256" key="1">
    <source>
        <dbReference type="SAM" id="Phobius"/>
    </source>
</evidence>
<feature type="transmembrane region" description="Helical" evidence="1">
    <location>
        <begin position="9"/>
        <end position="26"/>
    </location>
</feature>
<sequence length="98" mass="11580">MNVRKVKKRYFVFSILLFLILIWFSYDIYIKHSMESDVIDYLESNGYQDEEIEKISVSRSKPGITASVIFEDEKDKIYLYNYEDGEIVQSGYGVLNND</sequence>
<keyword evidence="1" id="KW-0472">Membrane</keyword>
<proteinExistence type="predicted"/>